<feature type="region of interest" description="Disordered" evidence="1">
    <location>
        <begin position="802"/>
        <end position="849"/>
    </location>
</feature>
<proteinExistence type="predicted"/>
<dbReference type="Proteomes" id="UP000050795">
    <property type="component" value="Unassembled WGS sequence"/>
</dbReference>
<evidence type="ECO:0000313" key="3">
    <source>
        <dbReference type="WBParaSite" id="TREG1_119320.1"/>
    </source>
</evidence>
<feature type="compositionally biased region" description="Polar residues" evidence="1">
    <location>
        <begin position="1136"/>
        <end position="1149"/>
    </location>
</feature>
<dbReference type="AlphaFoldDB" id="A0AA85J033"/>
<feature type="region of interest" description="Disordered" evidence="1">
    <location>
        <begin position="155"/>
        <end position="181"/>
    </location>
</feature>
<feature type="compositionally biased region" description="Low complexity" evidence="1">
    <location>
        <begin position="156"/>
        <end position="167"/>
    </location>
</feature>
<organism evidence="2 3">
    <name type="scientific">Trichobilharzia regenti</name>
    <name type="common">Nasal bird schistosome</name>
    <dbReference type="NCBI Taxonomy" id="157069"/>
    <lineage>
        <taxon>Eukaryota</taxon>
        <taxon>Metazoa</taxon>
        <taxon>Spiralia</taxon>
        <taxon>Lophotrochozoa</taxon>
        <taxon>Platyhelminthes</taxon>
        <taxon>Trematoda</taxon>
        <taxon>Digenea</taxon>
        <taxon>Strigeidida</taxon>
        <taxon>Schistosomatoidea</taxon>
        <taxon>Schistosomatidae</taxon>
        <taxon>Trichobilharzia</taxon>
    </lineage>
</organism>
<feature type="compositionally biased region" description="Polar residues" evidence="1">
    <location>
        <begin position="1064"/>
        <end position="1081"/>
    </location>
</feature>
<reference evidence="2" key="1">
    <citation type="submission" date="2022-06" db="EMBL/GenBank/DDBJ databases">
        <authorList>
            <person name="Berger JAMES D."/>
            <person name="Berger JAMES D."/>
        </authorList>
    </citation>
    <scope>NUCLEOTIDE SEQUENCE [LARGE SCALE GENOMIC DNA]</scope>
</reference>
<reference evidence="3" key="2">
    <citation type="submission" date="2023-11" db="UniProtKB">
        <authorList>
            <consortium name="WormBaseParasite"/>
        </authorList>
    </citation>
    <scope>IDENTIFICATION</scope>
</reference>
<feature type="compositionally biased region" description="Polar residues" evidence="1">
    <location>
        <begin position="826"/>
        <end position="837"/>
    </location>
</feature>
<name>A0AA85J033_TRIRE</name>
<dbReference type="WBParaSite" id="TREG1_119320.1">
    <property type="protein sequence ID" value="TREG1_119320.1"/>
    <property type="gene ID" value="TREG1_119320"/>
</dbReference>
<sequence>MTGIDMPPVLRGLTDIYRESVEELSERNKAERGEDRTYLDDLNDGDDGDDGDCSSTAIDSMKTVCSAIVEILKNLVRSGRAYCLEQTPDFSFISFTDQRISGRLYLVRDYLLVRSHRVIASQMEPTAGSVLPRLPKMLNCLVNLTSAKHHELLSCNGNNNNNNSGSGRKTKSGRWGSTRKPWSLSSSPSLLTNHYKYITWCLRNNLCVKRYAFWYVATVDITETEAPQLLIPLLLPHAKLLAEDHSFAFLLILRLDRVRRALLPEKEYFTLFHRVFKYLSLESKYELLRCIQEKKNSVYETPLSKSNACFQSSICPLFNRLASFDSNADTFLSDCEVVLFTHPVHFFTELIQFPVRQQLPHLQTVVQQLIDELSYALPVPTDFSPGETKVLDKSGSERKSEAIPGQDHHHHHQQHQQLKQSIHSTIFQELILVDWSNRPCYSNISLFGEEDIYSEIDKVNLLNVKFNFNDDKCLLDQSDESNNKLSRNLILDTLVHLFKKPDCIIQINTILQVFQSYLKDNLQSLIYKHSNIEQSTPITTTTAPTTSTLKAGNKSPTLQSMHVRGFIDMLYRLIKAASSGHELLLLLNKINICELLKQFMQLFNILFLNQFNNEFTITPTTATTVTMTTTPESQSTCASSVFIPLPDLDDVDDYEEYFEYLIISEVDVMLLELIAHCLQLSLSSCPCNRQTEGDGEREDQISCHINNTLRLLHTFKNDIVNSKSTRDWCKQKWSYLFNSSIFASMTALKLKQHKCCLKSINVLKDEVFKLSIEMSSQTLNTLTQLMDINVFYRSTGIHFKAISSGELSPPPPPPPPPTTTEDKTKTASNTESVLPTTDSERQQHTNHQLKVPDNFVSPRVIHLIFEIASYSNQLCSEVLKSILKKAVESNRIWCQLNIKPSHLLISVLSFLRIISVTGQIRCWRRLYFLLGRLMKAGVLTYPIPTFLIDHENGRVNSLSRHFFLIDWSKLHGTLDLFALTFHVFDLWCKASSSCASNNSNDDDDVGSHRELCILLHSLTDLVSNFTSVIPKLPPSETETLTMTNETTVNGNNNDDIDNKTMESSLKLNQSTVTPSETTTNQLRRRSEAIEESIVEVNNSNYNDDGDDNQTNHSQMNESSMNGYNNNDDNKHKVRTTESVVTTIHQSTLPSSKREEKKKNRKSKMKEVSRVKSQDNKINNNNSDDDSDMDNKAMESTLRHYQFVEYARQSIICLLDELTRRLQTATSEIPGQFHIETTTLNPLFNVSLQFDQLKETVLSIRQGLHQK</sequence>
<feature type="compositionally biased region" description="Polar residues" evidence="1">
    <location>
        <begin position="1110"/>
        <end position="1126"/>
    </location>
</feature>
<evidence type="ECO:0000256" key="1">
    <source>
        <dbReference type="SAM" id="MobiDB-lite"/>
    </source>
</evidence>
<accession>A0AA85J033</accession>
<evidence type="ECO:0000313" key="2">
    <source>
        <dbReference type="Proteomes" id="UP000050795"/>
    </source>
</evidence>
<protein>
    <submittedName>
        <fullName evidence="3">Uncharacterized protein</fullName>
    </submittedName>
</protein>
<feature type="region of interest" description="Disordered" evidence="1">
    <location>
        <begin position="1064"/>
        <end position="1190"/>
    </location>
</feature>
<feature type="region of interest" description="Disordered" evidence="1">
    <location>
        <begin position="386"/>
        <end position="415"/>
    </location>
</feature>
<feature type="compositionally biased region" description="Acidic residues" evidence="1">
    <location>
        <begin position="41"/>
        <end position="52"/>
    </location>
</feature>
<feature type="region of interest" description="Disordered" evidence="1">
    <location>
        <begin position="24"/>
        <end position="53"/>
    </location>
</feature>
<feature type="compositionally biased region" description="Basic and acidic residues" evidence="1">
    <location>
        <begin position="1164"/>
        <end position="1174"/>
    </location>
</feature>
<feature type="compositionally biased region" description="Basic and acidic residues" evidence="1">
    <location>
        <begin position="24"/>
        <end position="39"/>
    </location>
</feature>
<feature type="compositionally biased region" description="Basic and acidic residues" evidence="1">
    <location>
        <begin position="389"/>
        <end position="401"/>
    </location>
</feature>
<keyword evidence="2" id="KW-1185">Reference proteome</keyword>
<feature type="compositionally biased region" description="Pro residues" evidence="1">
    <location>
        <begin position="808"/>
        <end position="818"/>
    </location>
</feature>